<gene>
    <name evidence="3" type="ORF">PVL29_000189</name>
</gene>
<keyword evidence="1" id="KW-0862">Zinc</keyword>
<dbReference type="InterPro" id="IPR013083">
    <property type="entry name" value="Znf_RING/FYVE/PHD"/>
</dbReference>
<protein>
    <recommendedName>
        <fullName evidence="2">RING-type domain-containing protein</fullName>
    </recommendedName>
</protein>
<evidence type="ECO:0000259" key="2">
    <source>
        <dbReference type="PROSITE" id="PS50089"/>
    </source>
</evidence>
<dbReference type="Pfam" id="PF13920">
    <property type="entry name" value="zf-C3HC4_3"/>
    <property type="match status" value="1"/>
</dbReference>
<dbReference type="GO" id="GO:0030544">
    <property type="term" value="F:Hsp70 protein binding"/>
    <property type="evidence" value="ECO:0007669"/>
    <property type="project" value="TreeGrafter"/>
</dbReference>
<dbReference type="InterPro" id="IPR058210">
    <property type="entry name" value="SACS/Nov_dom"/>
</dbReference>
<dbReference type="PROSITE" id="PS50089">
    <property type="entry name" value="ZF_RING_2"/>
    <property type="match status" value="1"/>
</dbReference>
<dbReference type="PANTHER" id="PTHR15600">
    <property type="entry name" value="SACSIN"/>
    <property type="match status" value="1"/>
</dbReference>
<evidence type="ECO:0000313" key="3">
    <source>
        <dbReference type="EMBL" id="KAJ9708003.1"/>
    </source>
</evidence>
<keyword evidence="1" id="KW-0863">Zinc-finger</keyword>
<dbReference type="Proteomes" id="UP001168098">
    <property type="component" value="Unassembled WGS sequence"/>
</dbReference>
<dbReference type="Pfam" id="PF25794">
    <property type="entry name" value="SACS"/>
    <property type="match status" value="3"/>
</dbReference>
<dbReference type="PANTHER" id="PTHR15600:SF42">
    <property type="entry name" value="SACSIN"/>
    <property type="match status" value="1"/>
</dbReference>
<dbReference type="NCBIfam" id="NF047352">
    <property type="entry name" value="P_loop_sacsin"/>
    <property type="match status" value="2"/>
</dbReference>
<dbReference type="SUPFAM" id="SSF55874">
    <property type="entry name" value="ATPase domain of HSP90 chaperone/DNA topoisomerase II/histidine kinase"/>
    <property type="match status" value="2"/>
</dbReference>
<dbReference type="InterPro" id="IPR001841">
    <property type="entry name" value="Znf_RING"/>
</dbReference>
<keyword evidence="4" id="KW-1185">Reference proteome</keyword>
<accession>A0AA39AI11</accession>
<evidence type="ECO:0000313" key="4">
    <source>
        <dbReference type="Proteomes" id="UP001168098"/>
    </source>
</evidence>
<dbReference type="GO" id="GO:0008270">
    <property type="term" value="F:zinc ion binding"/>
    <property type="evidence" value="ECO:0007669"/>
    <property type="project" value="UniProtKB-KW"/>
</dbReference>
<name>A0AA39AI11_VITRO</name>
<keyword evidence="1" id="KW-0479">Metal-binding</keyword>
<feature type="domain" description="RING-type" evidence="2">
    <location>
        <begin position="4729"/>
        <end position="4763"/>
    </location>
</feature>
<dbReference type="SUPFAM" id="SSF57850">
    <property type="entry name" value="RING/U-box"/>
    <property type="match status" value="1"/>
</dbReference>
<dbReference type="SMART" id="SM00184">
    <property type="entry name" value="RING"/>
    <property type="match status" value="1"/>
</dbReference>
<evidence type="ECO:0000256" key="1">
    <source>
        <dbReference type="PROSITE-ProRule" id="PRU00175"/>
    </source>
</evidence>
<proteinExistence type="predicted"/>
<dbReference type="Gene3D" id="3.30.40.10">
    <property type="entry name" value="Zinc/RING finger domain, C3HC4 (zinc finger)"/>
    <property type="match status" value="1"/>
</dbReference>
<comment type="caution">
    <text evidence="3">The sequence shown here is derived from an EMBL/GenBank/DDBJ whole genome shotgun (WGS) entry which is preliminary data.</text>
</comment>
<organism evidence="3 4">
    <name type="scientific">Vitis rotundifolia</name>
    <name type="common">Muscadine grape</name>
    <dbReference type="NCBI Taxonomy" id="103349"/>
    <lineage>
        <taxon>Eukaryota</taxon>
        <taxon>Viridiplantae</taxon>
        <taxon>Streptophyta</taxon>
        <taxon>Embryophyta</taxon>
        <taxon>Tracheophyta</taxon>
        <taxon>Spermatophyta</taxon>
        <taxon>Magnoliopsida</taxon>
        <taxon>eudicotyledons</taxon>
        <taxon>Gunneridae</taxon>
        <taxon>Pentapetalae</taxon>
        <taxon>rosids</taxon>
        <taxon>Vitales</taxon>
        <taxon>Vitaceae</taxon>
        <taxon>Viteae</taxon>
        <taxon>Vitis</taxon>
    </lineage>
</organism>
<dbReference type="InterPro" id="IPR036890">
    <property type="entry name" value="HATPase_C_sf"/>
</dbReference>
<dbReference type="InterPro" id="IPR052972">
    <property type="entry name" value="Sacsin_chaperone_reg"/>
</dbReference>
<reference evidence="3 4" key="1">
    <citation type="journal article" date="2023" name="BMC Biotechnol.">
        <title>Vitis rotundifolia cv Carlos genome sequencing.</title>
        <authorList>
            <person name="Huff M."/>
            <person name="Hulse-Kemp A."/>
            <person name="Scheffler B."/>
            <person name="Youngblood R."/>
            <person name="Simpson S."/>
            <person name="Babiker E."/>
            <person name="Staton M."/>
        </authorList>
    </citation>
    <scope>NUCLEOTIDE SEQUENCE [LARGE SCALE GENOMIC DNA]</scope>
    <source>
        <tissue evidence="3">Leaf</tissue>
    </source>
</reference>
<sequence length="4775" mass="535033">MEFPMPAPAPDSILLEDFGQKVDLTRRIREVLLNYPEGTTVLKELIQNADDAGATKVCLCLDRRVHGSESLLSEKLAQWQGPALLAYNNAEFAEEDFVSISRIGGSNKHGQAWKTGRFGVGFNSVYHLTDLPSFVSGKYVVLFDPQGVYLPNVSTANPGKRIEYVSSSAISLYKDQFLPYCAFGCDMKHPFPGTLFRFPLRNADQAAISKLSRQAYLEDDISSMFVQLYEEGVFALLFLKSVLSIEMYTWDAGEPDPRKIYSCTVSSANDDTVLHRQALLRLSKTINSLKSEMDAFSLDFLSEAIIGNHLEKRIDTFYIVQKMASASSKIGSFAATASKEYDIHLLPWASVAACISNDSSNDNVLKLGRAFCFLPLPVRTGMTVQVNGYFEVSSNRRGIWYGDDMDRSGKIRSMWNRLLLEEVVAPSFIQLLLGVQRLLGPEKLYYSLWPSGSFEEPWNLLVEHIYRNIGNAPVLYSELEGGKWVAPLEAFLHDEEFSKTKELSEALVQLGMPIVHLSNPVSAMLLKYASGFQQKVVTPDTVRHFLRKCKTLVTLGKNYKLVLLEYCLEDLIDADVGAHAYNLPLLPLASGEFGLFSEASKGTSFFICNDLEYLLLQKISDRLIDRNIPVNILSRLSAIAKFQKTNLIVFNAHYLLHLFHHLVPADWKYKSKVLWDPESNHDHPTLSWFILFWQYLRDRCEKLSLFDDWPIFPSSSGHLYRASRESKLINAENISDEMRNLLVKIGCKVLNNDYRVEHPDLSQYVCDASGSGVLESIFDAVSSNGNIMKTFHSLGTGERDQLRRFLLDPKWYIGDHMDDSSIRNCKKLPIYKVHGGGSNQFCFSDLETPQKYLPPLDIPECFMGGEFIISSSNSEEEILSRYYGIERMGKALFYRLHVLNRVRELQPVVRDSIMLSVLQDLPQLCVEDTSFRECLRNLEFVPTHSGAVRCPTMLYDPRNEELYALLEDSDCFPCGVFEEAGVLDMLQGLGLRTSISPETVIWSARQVEQLMRVDQQKAYLRGEVLLSYLEVNAMKWLPGPPHDDQGTVNRIFSRAATAFRPRNVKSDLEKFWNDLRMICWCPVLVSAPYETIPWPVVSSMVAPPKLVRLQMDLWLVSASMRILARECSSTALSCQLGWSSPPGGSVIAAQLLELGKNNEVVNDQVLRQELALAMPRIYSILMGMIGSDEMDIVRAVLEGCRWIWVGDGFATADEVVLDGPLHLAPYIRVIPVDLAVFKELFLKLGIREFLKPDDYANILGIMFTRKGSTPLDAQEIRAALLIVQHLAEVQFHEHKAKIYLPDVSGRLLPVSELVYNDAPWLLGSEDVDNSFGSASTVAFNAKGTIQKFVHGNISNDVAEKLGVCSLRRTLLAESADSMNLSLSGAAEAFGQHEALTTRLKHILEMYADGPGILFELVQNAEDAGASEVIFLLDKTQYGTSSILSPEMADWQGPALYCFNDSVFSPQDLYAISRIGQESKLEKPFAIGRFGLGFNCVYHFTDIPTFVSGENIVMFDPHACNLPGISPSHPGLRIRYVGRRILEQFPDQFSPFLHFGCDLQNPFPGTLFRFPLRSASVASRSQIKKEGYAPEDVMSLFASFSEVVSEALLFLRNVKTISIFVKEETGCEMQLIHRVHKHCISEPDIEPNSPHMFSIFNGNQHSGMDKDQFLKKLSKSVDKNLPWKSQKIVMTEQSSSKDMSHIWITSECLGGGQVKNSAPSDNKSHNLIPWACVAAYLHSVKVDRESSDIPHTERSCETISDVFEVPASSIQDRKNFEGRAFCFLPLPISTGLPAHVNAYFELSSNRRDIWFGNDMAGGGKKRSEWNIYLLEDVAAPAYGHLLEKIALELGPCDLFFSLWPTSIGIEPWASMVEKLYNFIADFGLSVLYTKARGGQWISAKQAVFPDFTFSKAHELVEVLSDAGLPLVSLSKSLVERFMEFCPSLRFLTPQLLRTLLIRRKRGFRDRNAMILTLEYCLLDLKMPVRSDSLYGLPLVPLANGLFTAFDKMGVGERIYIARGDEYGLLKDSIPHQLVDSGIPEGIHMKLCDIAQTEDLNISFLTCHLLEKLFLRLLPAEWQHAKQVIWNPGHQGQPSLEWLSLLWSYLKSCCDDLSVFSKWPILPVGNNYLLKLVENSNVIKDDGWSENMCSLLLKVGCLFLRNDLPIEHPQLKNYVQLPTATGILSALLALADNPENVQKLFCDASKGELHELRSFILQSKWFSEGQMDDTHIDVIKHLPMFESFRSRKLVCLSKPTKLLKPNAVSEDLLNDDFVRTDSEKERIILRRYLEVKEPSRAEFYKDYVVTCMPEFLSQQGALSAILHDVKLLIEEDTSIKLTLSITPFVLAANGSWQQPSRLYDPRVPELQDMLHREVFFPSDKFSDPETLETLVSLGLRQSLGFTGLLDFARSVSIFHDSRDSKTLAQGRRLLTCLDAVALKLSTEKGEGDCNRCENATLGQNSSVDDGNVECVNPPKEYKDDLVINPFEGNLIDDKLEEEFWSEMKAIAWCPIFSEPPIQGLPWLISSNQVAAPNMVRPKSQMWMVSAAMHLLDGEFSSIYLQRKLGWMDQLDTDVLSTQLIELSKSYSRLKLESVVKPVFDAELQKGIPSLYSKLQEYVGTDDFIVLKSALDGIPWVWIGDDFVYPNALAFDSPVKFTPYLYVVPSELSEFRDLLLALGVKLSFDILDYFLVLQRLQNDVKGFPLTTDQLSFVHCILEAVADCCSDKPLFEAYNTPLLLPDSSGVLICAGDLVYNDAPWMENNALVGKHFVHPSISNDLANRLGVQSLRCLSLVDEDMTKDLPCMDYGKISELLVSYGDRDFLLFDLLELADCCKAKKLHLIFDKREHPRQSLLQHNLGEFQGPALVAIMEGASLSREEVSSLQLLPPWRLRGDTLNYGLGLLSCYSISDLPSIVSGGYFYIFDPHGLALPGPSSHGPTAKVFSLIGTNLTERFCDQFNPMLIGQNMPWSSSDCTVMRMPLSTECMKGGLEFGLQRVKQIFDRFLEHASRVLLSLKSVLQVSLSTWEEGNPQPSQDYSVCVDSSAAIIRNPFSEKKWRKFQISRLFSSSNAAIKLHVIDVNMYQGGTRVVDRWLIVLSLGSGQTRNMALDRRFLAYNLTPVAGVAAHISRNGHPADSYLSNSNSIMCPLPLSSDINMPVTVLGCFLVRHNGGRYLFKCQDREAAVEARPDAGNLLIEAWNRELMSCVRDSYIEMVLEIQKLRREPSSSTIEPTVGRTINLALKAYGDRIYSFWPRSTGNSLVNEPSDDSNLFSTNVLKADWECLIEQVIRPFYARLVDLPVWQLFSGNLVKAEEGMFLSQPRNGVGGNLLPATVCGFVKEHYPVFSVPWELVTEIQAVGVTVREVKPKMVRDLLRVASTSIVLRSVDTYVDVLEYCLSDIHISESSNLSTVDTSLDTFNSDSIYRASKEEGSSSTSVSIPHVQRLNGMSTQNAANSGGDALEMVTTLGKALFDFGRGVVEDIGRGGGPLVHRNSITGISGDIRGRSEDQKLLSVAAELRGLPCPTATKHLTRLGVTELWIGNKEQQTLMIPLAAKFIHSDVLDRSILADIFCNPVLQTLLKLQNFSVRLLSNHMRKLFHESWVNHIMDSNMAPWFSWENTTGSSREGGPSPEWIRLFWNAFNGSLEDLSLFSDWPLIPAFLGRPILCRVRERQLVFIPPPTVDHVVEMSATEIDPTGISINHSSETESIQSYISAFKAAENKYPWLLSLLNQCNIPIFDAAFMECAARCNCLPTLDQSLGQIIACKLVAAKQAGYFPELNSFLASERDELFALFASDFSSNGSKYGGEELEVLRALPIYKTVTGSYTQLQSQDLCMIPSSSFLKPCDERCLSYPTDSVESSLLRALAVPELQDQQILVKFGLPGFEGKPQAEQDDILIYLYINWQDLQVDSSVVEALKEARFVRNSDEFSIDLSKPKDLFDPGDVLLTSVFFGERKKFPGERFTTDGWLRILRKTGLRTAAEADVILECARRVEYLGSECMKPRGDLDDFESDLSTSQNEISLEIWSLAGSVIESVFSNFAVLYSNNFCNLLGKIAFVPTERGIPSVGGKKGGKRVLSSYSEAVLLKDWPLAWSCAPILSKQSVVPPEYSWGAFHLRSPPVFSTVIKHLQIIGRNGGEDTLAHWPTASGTMTIDEASCEVLKYLDKVWGSLSSSDKAELQKVAFIPAANGTRLVTAKSLFVRLTINLSPFAFELPTLYLPFVNILKDMGLQDMLSVTCAKDLLLNLQKACGYQRLNPNELRAVMEILYFICDTEANISDGSNWESEAIVPDDGCRLVHAKSCVYIDSYGSRYVKYIDISRLRFVHPDLPERICTELGIKKLSDVVIEELNHGEHLQTVECIRSVPIASIRQKLLSRSLQAAVWTIINSVSSYMPASNHLTLEKTQSSLEYVAEKLQFVHCLHTHFLLHPKLLDITSAAKESIPEWKNEFQHRTLYFINRSRTCFFIAEPPAYISVYDVIAAVVSHVLGSPTPLPIGSLFQCPDGSETAVVNILKLCSDKRETEPMDGSNSLVGKEILPQDALHVQLHPLRPFYRGEIVAWQSRNGDKLKYGRVPEDVRPSSGQALYRFKVETAPGVTETLLSSQVFSFRSISMDNQASSSPTLLESSSTVIENRMHVDMPESSGRGRTRYTQLPPGKELQYGRVSAAELVQAVHEMLCSAGINMDVEKQSLLQTTLTLQEQLKESQAALLLEQEKADMAAKEADTAKASWMCRVCLSAEVDITIIPCGHVLCRRCSSAVSRCPFCRLQVSKTMKIYRP</sequence>
<dbReference type="EMBL" id="JARBHA010000001">
    <property type="protein sequence ID" value="KAJ9708003.1"/>
    <property type="molecule type" value="Genomic_DNA"/>
</dbReference>